<evidence type="ECO:0000256" key="3">
    <source>
        <dbReference type="SAM" id="Phobius"/>
    </source>
</evidence>
<evidence type="ECO:0000256" key="1">
    <source>
        <dbReference type="SAM" id="Coils"/>
    </source>
</evidence>
<feature type="transmembrane region" description="Helical" evidence="3">
    <location>
        <begin position="158"/>
        <end position="176"/>
    </location>
</feature>
<reference evidence="4" key="1">
    <citation type="journal article" date="2015" name="Proc. Natl. Acad. Sci. U.S.A.">
        <title>Networks of energetic and metabolic interactions define dynamics in microbial communities.</title>
        <authorList>
            <person name="Embree M."/>
            <person name="Liu J.K."/>
            <person name="Al-Bassam M.M."/>
            <person name="Zengler K."/>
        </authorList>
    </citation>
    <scope>NUCLEOTIDE SEQUENCE</scope>
</reference>
<feature type="region of interest" description="Disordered" evidence="2">
    <location>
        <begin position="685"/>
        <end position="707"/>
    </location>
</feature>
<dbReference type="EMBL" id="LNQE01000607">
    <property type="protein sequence ID" value="KUG25755.1"/>
    <property type="molecule type" value="Genomic_DNA"/>
</dbReference>
<feature type="compositionally biased region" description="Polar residues" evidence="2">
    <location>
        <begin position="685"/>
        <end position="700"/>
    </location>
</feature>
<comment type="caution">
    <text evidence="4">The sequence shown here is derived from an EMBL/GenBank/DDBJ whole genome shotgun (WGS) entry which is preliminary data.</text>
</comment>
<keyword evidence="3" id="KW-0812">Transmembrane</keyword>
<evidence type="ECO:0000313" key="4">
    <source>
        <dbReference type="EMBL" id="KUG25755.1"/>
    </source>
</evidence>
<keyword evidence="3" id="KW-1133">Transmembrane helix</keyword>
<feature type="region of interest" description="Disordered" evidence="2">
    <location>
        <begin position="738"/>
        <end position="777"/>
    </location>
</feature>
<name>A0A0W8FXW0_9ZZZZ</name>
<feature type="compositionally biased region" description="Basic and acidic residues" evidence="2">
    <location>
        <begin position="738"/>
        <end position="747"/>
    </location>
</feature>
<feature type="transmembrane region" description="Helical" evidence="3">
    <location>
        <begin position="57"/>
        <end position="77"/>
    </location>
</feature>
<dbReference type="AlphaFoldDB" id="A0A0W8FXW0"/>
<accession>A0A0W8FXW0</accession>
<protein>
    <submittedName>
        <fullName evidence="4">Uncharacterized protein</fullName>
    </submittedName>
</protein>
<sequence>MSNFYQNILSRLRQVNNKKNLFNALDGFLKFVVVFTVIFFITVLFESIFFFESTVRTIFFFLSIAAASIFFLIKVIFPLLKNINAFSNFDLNEIANYVGGKYPDIKDDLLNAVQLINYKQHNYSNDLIQAAFQKVYAKTENLDFTDTVKFNKWKDVRISSSALAAVIMMLFFIPFLNNAFERIINYDKEYTVPPKYMLTLEPGNVDVTRGESITVKITTGKDIPNSVNLYTRTKEETKFNEINLVPDSNNIFTHTLKSLNTSLEYYASTEDVESEVYQINVMDRPIVKKMEMKITPPSYTKLPSIVETDNGSASVLPGTRLDYKITSSKNLKSAELVTLPGKVISLNTNGFEAEGNYYIKEKLSYYIQLTDTSEVKSENPIRYTINILEDEYPHVDIIKPGENVELGLETILPLVIEIKDDYGFTYLQLFYRKNTQGQSTGTEFLKIPISISKNEKKQEIFYSWDITSLNLKAEEIVSYYLEVSDNDNINGPKKTKSKVYTLRIPSLDELFAKTDKKQNEAQSDLTKVFEDAKKLSDELQKISDELKKDDRQITWEEKEKIEQALKKFENLESQVDDIKKQLDDVRKDLADNNLLSEETLQKYLELQDLMDQLSSEEMKKAFERMREQLENMMRNQVQNELENIQFNEEMFKKSLERTVNLLKRIQIEQKMDELIKRTENLSEQLSELNQQTEQSDLSNQQEKDALADKQNSLTEQMENLEKQMNELTDKMKEFNDMPQQDAEKLSEEIQQQKNPELNEQTSRQLRQNRKETAMQNQQQMMQNMQANLENMQMMQQNMQMQNQMRVMSDMMKALDDILTLSKEEEELKNKTREQAGSSSSLREFAQEQNQIRNNLDKITRRLGELSQKTFGITPEMGRAIGEARREMNKSIMDMQENNSARAAQSQEKAMKSLNETAMMMKNSLEMMMEGQGQGGGMMSMMQQLQQMSQQQMSLNQMTQMMQQGQLSQEQMAQMQRLAQEQQMIQKSLSQLNEEAKSSGQSKRISSNLEQILKEMEEVVTGMKSSSVDDALLQKQERILSKLLDAQRSINERDYEKERESFAGKNFQRETPPELLLTTDEGLQKLRDELLNASKEGYKKDYEELIRKYFEALQKEQTQN</sequence>
<feature type="compositionally biased region" description="Polar residues" evidence="2">
    <location>
        <begin position="748"/>
        <end position="765"/>
    </location>
</feature>
<proteinExistence type="predicted"/>
<feature type="transmembrane region" description="Helical" evidence="3">
    <location>
        <begin position="21"/>
        <end position="45"/>
    </location>
</feature>
<gene>
    <name evidence="4" type="ORF">ASZ90_004414</name>
</gene>
<organism evidence="4">
    <name type="scientific">hydrocarbon metagenome</name>
    <dbReference type="NCBI Taxonomy" id="938273"/>
    <lineage>
        <taxon>unclassified sequences</taxon>
        <taxon>metagenomes</taxon>
        <taxon>ecological metagenomes</taxon>
    </lineage>
</organism>
<evidence type="ECO:0000256" key="2">
    <source>
        <dbReference type="SAM" id="MobiDB-lite"/>
    </source>
</evidence>
<keyword evidence="3" id="KW-0472">Membrane</keyword>
<keyword evidence="1" id="KW-0175">Coiled coil</keyword>
<feature type="coiled-coil region" evidence="1">
    <location>
        <begin position="525"/>
        <end position="639"/>
    </location>
</feature>